<protein>
    <submittedName>
        <fullName evidence="2">Uncharacterized protein</fullName>
    </submittedName>
</protein>
<proteinExistence type="predicted"/>
<feature type="compositionally biased region" description="Basic and acidic residues" evidence="1">
    <location>
        <begin position="56"/>
        <end position="71"/>
    </location>
</feature>
<organism evidence="2">
    <name type="scientific">Glypta fumiferanae</name>
    <dbReference type="NCBI Taxonomy" id="389681"/>
    <lineage>
        <taxon>Eukaryota</taxon>
        <taxon>Metazoa</taxon>
        <taxon>Ecdysozoa</taxon>
        <taxon>Arthropoda</taxon>
        <taxon>Hexapoda</taxon>
        <taxon>Insecta</taxon>
        <taxon>Pterygota</taxon>
        <taxon>Neoptera</taxon>
        <taxon>Endopterygota</taxon>
        <taxon>Hymenoptera</taxon>
        <taxon>Apocrita</taxon>
        <taxon>Ichneumonoidea</taxon>
        <taxon>Ichneumonidae</taxon>
        <taxon>Banchinae</taxon>
        <taxon>Glypta</taxon>
    </lineage>
</organism>
<dbReference type="AlphaFoldDB" id="A0A0F6Q8U1"/>
<name>A0A0F6Q8U1_9HYME</name>
<sequence length="115" mass="13422">MRDIRLSRKTVSATVENSDKKDIIDTSSTEQFRSRSESPDTSISRKHRRSRSRSRSISDDHAANRIKRPRELPKLLVYSDNRHGTNYIQKHVRFNIPYDECQLTLTFPQCGDTIT</sequence>
<evidence type="ECO:0000256" key="1">
    <source>
        <dbReference type="SAM" id="MobiDB-lite"/>
    </source>
</evidence>
<dbReference type="EMBL" id="KP706798">
    <property type="protein sequence ID" value="AKD28075.1"/>
    <property type="molecule type" value="Genomic_DNA"/>
</dbReference>
<feature type="region of interest" description="Disordered" evidence="1">
    <location>
        <begin position="1"/>
        <end position="71"/>
    </location>
</feature>
<gene>
    <name evidence="2" type="primary">U36</name>
</gene>
<accession>A0A0F6Q8U1</accession>
<evidence type="ECO:0000313" key="2">
    <source>
        <dbReference type="EMBL" id="AKD28075.1"/>
    </source>
</evidence>
<reference evidence="2" key="1">
    <citation type="journal article" date="2015" name="J. Virol.">
        <title>Genomic and Proteomic Analyses Indicate that Banchine and Campoplegine Polydnaviruses Have Similar, if Not Identical, Viral Ancestors.</title>
        <authorList>
            <person name="Beliveau C."/>
            <person name="Cohen A."/>
            <person name="Stewart D."/>
            <person name="Periquet G."/>
            <person name="Djoumad A."/>
            <person name="Kuhn L."/>
            <person name="Stoltz D."/>
            <person name="Volkoff A.-N."/>
            <person name="Herniou E."/>
            <person name="Drezen J.-M."/>
            <person name="Cusson M."/>
        </authorList>
    </citation>
    <scope>NUCLEOTIDE SEQUENCE</scope>
</reference>
<feature type="compositionally biased region" description="Basic residues" evidence="1">
    <location>
        <begin position="44"/>
        <end position="54"/>
    </location>
</feature>